<keyword evidence="2" id="KW-1133">Transmembrane helix</keyword>
<organism evidence="3 4">
    <name type="scientific">Reticulomyxa filosa</name>
    <dbReference type="NCBI Taxonomy" id="46433"/>
    <lineage>
        <taxon>Eukaryota</taxon>
        <taxon>Sar</taxon>
        <taxon>Rhizaria</taxon>
        <taxon>Retaria</taxon>
        <taxon>Foraminifera</taxon>
        <taxon>Monothalamids</taxon>
        <taxon>Reticulomyxidae</taxon>
        <taxon>Reticulomyxa</taxon>
    </lineage>
</organism>
<feature type="compositionally biased region" description="Basic and acidic residues" evidence="1">
    <location>
        <begin position="372"/>
        <end position="391"/>
    </location>
</feature>
<dbReference type="EMBL" id="ASPP01008009">
    <property type="protein sequence ID" value="ETO26219.1"/>
    <property type="molecule type" value="Genomic_DNA"/>
</dbReference>
<feature type="region of interest" description="Disordered" evidence="1">
    <location>
        <begin position="562"/>
        <end position="589"/>
    </location>
</feature>
<feature type="region of interest" description="Disordered" evidence="1">
    <location>
        <begin position="372"/>
        <end position="469"/>
    </location>
</feature>
<feature type="region of interest" description="Disordered" evidence="1">
    <location>
        <begin position="290"/>
        <end position="320"/>
    </location>
</feature>
<keyword evidence="2" id="KW-0472">Membrane</keyword>
<dbReference type="Proteomes" id="UP000023152">
    <property type="component" value="Unassembled WGS sequence"/>
</dbReference>
<proteinExistence type="predicted"/>
<dbReference type="GO" id="GO:0061630">
    <property type="term" value="F:ubiquitin protein ligase activity"/>
    <property type="evidence" value="ECO:0007669"/>
    <property type="project" value="TreeGrafter"/>
</dbReference>
<gene>
    <name evidence="3" type="ORF">RFI_10921</name>
</gene>
<dbReference type="AlphaFoldDB" id="X6NKF2"/>
<accession>X6NKF2</accession>
<name>X6NKF2_RETFI</name>
<dbReference type="PANTHER" id="PTHR45943:SF1">
    <property type="entry name" value="E3 UBIQUITIN-PROTEIN LIGASE MYCBP2"/>
    <property type="match status" value="1"/>
</dbReference>
<feature type="compositionally biased region" description="Basic and acidic residues" evidence="1">
    <location>
        <begin position="454"/>
        <end position="464"/>
    </location>
</feature>
<keyword evidence="4" id="KW-1185">Reference proteome</keyword>
<dbReference type="PANTHER" id="PTHR45943">
    <property type="entry name" value="E3 UBIQUITIN-PROTEIN LIGASE MYCBP2"/>
    <property type="match status" value="1"/>
</dbReference>
<feature type="compositionally biased region" description="Basic and acidic residues" evidence="1">
    <location>
        <begin position="290"/>
        <end position="314"/>
    </location>
</feature>
<evidence type="ECO:0000313" key="4">
    <source>
        <dbReference type="Proteomes" id="UP000023152"/>
    </source>
</evidence>
<feature type="compositionally biased region" description="Basic and acidic residues" evidence="1">
    <location>
        <begin position="415"/>
        <end position="429"/>
    </location>
</feature>
<feature type="transmembrane region" description="Helical" evidence="2">
    <location>
        <begin position="105"/>
        <end position="126"/>
    </location>
</feature>
<feature type="compositionally biased region" description="Basic residues" evidence="1">
    <location>
        <begin position="576"/>
        <end position="589"/>
    </location>
</feature>
<feature type="compositionally biased region" description="Acidic residues" evidence="1">
    <location>
        <begin position="430"/>
        <end position="453"/>
    </location>
</feature>
<dbReference type="GO" id="GO:0005886">
    <property type="term" value="C:plasma membrane"/>
    <property type="evidence" value="ECO:0007669"/>
    <property type="project" value="TreeGrafter"/>
</dbReference>
<evidence type="ECO:0000256" key="2">
    <source>
        <dbReference type="SAM" id="Phobius"/>
    </source>
</evidence>
<comment type="caution">
    <text evidence="3">The sequence shown here is derived from an EMBL/GenBank/DDBJ whole genome shotgun (WGS) entry which is preliminary data.</text>
</comment>
<dbReference type="GO" id="GO:0005634">
    <property type="term" value="C:nucleus"/>
    <property type="evidence" value="ECO:0007669"/>
    <property type="project" value="TreeGrafter"/>
</dbReference>
<reference evidence="3 4" key="1">
    <citation type="journal article" date="2013" name="Curr. Biol.">
        <title>The Genome of the Foraminiferan Reticulomyxa filosa.</title>
        <authorList>
            <person name="Glockner G."/>
            <person name="Hulsmann N."/>
            <person name="Schleicher M."/>
            <person name="Noegel A.A."/>
            <person name="Eichinger L."/>
            <person name="Gallinger C."/>
            <person name="Pawlowski J."/>
            <person name="Sierra R."/>
            <person name="Euteneuer U."/>
            <person name="Pillet L."/>
            <person name="Moustafa A."/>
            <person name="Platzer M."/>
            <person name="Groth M."/>
            <person name="Szafranski K."/>
            <person name="Schliwa M."/>
        </authorList>
    </citation>
    <scope>NUCLEOTIDE SEQUENCE [LARGE SCALE GENOMIC DNA]</scope>
</reference>
<evidence type="ECO:0000313" key="3">
    <source>
        <dbReference type="EMBL" id="ETO26219.1"/>
    </source>
</evidence>
<keyword evidence="2" id="KW-0812">Transmembrane</keyword>
<evidence type="ECO:0000256" key="1">
    <source>
        <dbReference type="SAM" id="MobiDB-lite"/>
    </source>
</evidence>
<sequence>MASSICKDLQGSSHSLLKVTVGTGVYMMLSILEDNARTNPKLALRILTYLKEQLDNVKPCELQTSAKLPIPNIAESSFDSVHATLYSIANNDNVDLTIRTMSLELLLMLSVTRGTLSTLLSVLYMLLFRVELYMYFSANQLFSMRPSLVRLRKMHREVQLELPSQRNLMLRVNATVAIGNSRKLSMGTDDNYLYFHSEKGITKIGTGLNNTNPGFVSGQIREYRANEKSSICVIGNKIYYRSTNIAPASLIVLSTETLTEIGHVLRNGEGTYPTANNSHVCFGHSEMEEKTEVVDESTNKVDDEKNEKDSKEAEENGTGFEHIRRRMRRIMDQIVACEEDGADDDEITPLEEEYDRLMEMLPPEIQDEIVEENERGDTDEQSPEEKKEVPKGPEAIPPFSPIFTDGRFLFAVEVNKLEPDQGEDEKKGGEEEEEEEEEDEKEKENDDNEDDEAKDANESWHDMAIDFEDDETSILPSLDDINRNESKDAENLNAKTKEETILKTHLTIHAFDPEEKLEHCHSITLKRPPPKIEECVLDFNLPGYDNMSKLVSSIFVTRGHCGKKKKNANAGDQYSRTKKVQNPRKIRRA</sequence>
<protein>
    <submittedName>
        <fullName evidence="3">Uncharacterized protein</fullName>
    </submittedName>
</protein>